<comment type="similarity">
    <text evidence="2">Belongs to the dicarboxylate/amino acid:cation symporter (DAACS) (TC 2.A.23) family.</text>
</comment>
<proteinExistence type="inferred from homology"/>
<dbReference type="GO" id="GO:0015293">
    <property type="term" value="F:symporter activity"/>
    <property type="evidence" value="ECO:0007669"/>
    <property type="project" value="InterPro"/>
</dbReference>
<name>A0A702BBR7_SALET</name>
<keyword evidence="3" id="KW-0813">Transport</keyword>
<keyword evidence="4 7" id="KW-0812">Transmembrane</keyword>
<evidence type="ECO:0000256" key="2">
    <source>
        <dbReference type="ARBA" id="ARBA00006148"/>
    </source>
</evidence>
<dbReference type="Pfam" id="PF00375">
    <property type="entry name" value="SDF"/>
    <property type="match status" value="1"/>
</dbReference>
<evidence type="ECO:0000313" key="8">
    <source>
        <dbReference type="EMBL" id="HAC6677679.1"/>
    </source>
</evidence>
<evidence type="ECO:0000256" key="4">
    <source>
        <dbReference type="ARBA" id="ARBA00022692"/>
    </source>
</evidence>
<comment type="subcellular location">
    <subcellularLocation>
        <location evidence="1">Membrane</location>
        <topology evidence="1">Multi-pass membrane protein</topology>
    </subcellularLocation>
</comment>
<reference evidence="8" key="1">
    <citation type="journal article" date="2018" name="Genome Biol.">
        <title>SKESA: strategic k-mer extension for scrupulous assemblies.</title>
        <authorList>
            <person name="Souvorov A."/>
            <person name="Agarwala R."/>
            <person name="Lipman D.J."/>
        </authorList>
    </citation>
    <scope>NUCLEOTIDE SEQUENCE</scope>
    <source>
        <strain evidence="8">M138</strain>
    </source>
</reference>
<dbReference type="Gene3D" id="1.10.3860.10">
    <property type="entry name" value="Sodium:dicarboxylate symporter"/>
    <property type="match status" value="1"/>
</dbReference>
<evidence type="ECO:0000256" key="5">
    <source>
        <dbReference type="ARBA" id="ARBA00022989"/>
    </source>
</evidence>
<evidence type="ECO:0000256" key="7">
    <source>
        <dbReference type="SAM" id="Phobius"/>
    </source>
</evidence>
<dbReference type="PANTHER" id="PTHR42865:SF5">
    <property type="entry name" value="L-CYSTINE TRANSPORTER TCYP"/>
    <property type="match status" value="1"/>
</dbReference>
<dbReference type="SUPFAM" id="SSF118215">
    <property type="entry name" value="Proton glutamate symport protein"/>
    <property type="match status" value="1"/>
</dbReference>
<keyword evidence="6 7" id="KW-0472">Membrane</keyword>
<sequence length="98" mass="9935">IGIDPLSLHFLAAMLPAIALGSIGVAGVGGGGTFAALIVLSTLNFPVALVGIFIAIEPIVDMARTALNVNGSMMSGVLANRILNNHTADDMPAVIDRP</sequence>
<feature type="transmembrane region" description="Helical" evidence="7">
    <location>
        <begin position="7"/>
        <end position="28"/>
    </location>
</feature>
<evidence type="ECO:0000256" key="6">
    <source>
        <dbReference type="ARBA" id="ARBA00023136"/>
    </source>
</evidence>
<evidence type="ECO:0000256" key="3">
    <source>
        <dbReference type="ARBA" id="ARBA00022448"/>
    </source>
</evidence>
<feature type="transmembrane region" description="Helical" evidence="7">
    <location>
        <begin position="34"/>
        <end position="56"/>
    </location>
</feature>
<dbReference type="AlphaFoldDB" id="A0A702BBR7"/>
<dbReference type="InterPro" id="IPR001991">
    <property type="entry name" value="Na-dicarboxylate_symporter"/>
</dbReference>
<accession>A0A702BBR7</accession>
<dbReference type="PANTHER" id="PTHR42865">
    <property type="entry name" value="PROTON/GLUTAMATE-ASPARTATE SYMPORTER"/>
    <property type="match status" value="1"/>
</dbReference>
<keyword evidence="5 7" id="KW-1133">Transmembrane helix</keyword>
<dbReference type="InterPro" id="IPR036458">
    <property type="entry name" value="Na:dicarbo_symporter_sf"/>
</dbReference>
<dbReference type="GO" id="GO:0015184">
    <property type="term" value="F:L-cystine transmembrane transporter activity"/>
    <property type="evidence" value="ECO:0007669"/>
    <property type="project" value="TreeGrafter"/>
</dbReference>
<gene>
    <name evidence="8" type="ORF">G0D12_18515</name>
</gene>
<organism evidence="8">
    <name type="scientific">Salmonella enterica subsp. enterica serovar Eastbourne</name>
    <dbReference type="NCBI Taxonomy" id="486993"/>
    <lineage>
        <taxon>Bacteria</taxon>
        <taxon>Pseudomonadati</taxon>
        <taxon>Pseudomonadota</taxon>
        <taxon>Gammaproteobacteria</taxon>
        <taxon>Enterobacterales</taxon>
        <taxon>Enterobacteriaceae</taxon>
        <taxon>Salmonella</taxon>
    </lineage>
</organism>
<feature type="non-terminal residue" evidence="8">
    <location>
        <position position="1"/>
    </location>
</feature>
<dbReference type="EMBL" id="DAAMHJ010000015">
    <property type="protein sequence ID" value="HAC6677679.1"/>
    <property type="molecule type" value="Genomic_DNA"/>
</dbReference>
<evidence type="ECO:0000256" key="1">
    <source>
        <dbReference type="ARBA" id="ARBA00004141"/>
    </source>
</evidence>
<reference evidence="8" key="2">
    <citation type="submission" date="2018-07" db="EMBL/GenBank/DDBJ databases">
        <authorList>
            <consortium name="NCBI Pathogen Detection Project"/>
        </authorList>
    </citation>
    <scope>NUCLEOTIDE SEQUENCE</scope>
    <source>
        <strain evidence="8">M138</strain>
    </source>
</reference>
<comment type="caution">
    <text evidence="8">The sequence shown here is derived from an EMBL/GenBank/DDBJ whole genome shotgun (WGS) entry which is preliminary data.</text>
</comment>
<protein>
    <submittedName>
        <fullName evidence="8">L-cystine transporter</fullName>
    </submittedName>
</protein>
<dbReference type="GO" id="GO:0005886">
    <property type="term" value="C:plasma membrane"/>
    <property type="evidence" value="ECO:0007669"/>
    <property type="project" value="TreeGrafter"/>
</dbReference>